<name>A0A2A9PJN9_OPHUN</name>
<reference evidence="1 2" key="2">
    <citation type="journal article" date="2017" name="Sci. Rep.">
        <title>Ant-infecting Ophiocordyceps genomes reveal a high diversity of potential behavioral manipulation genes and a possible major role for enterotoxins.</title>
        <authorList>
            <person name="de Bekker C."/>
            <person name="Ohm R.A."/>
            <person name="Evans H.C."/>
            <person name="Brachmann A."/>
            <person name="Hughes D.P."/>
        </authorList>
    </citation>
    <scope>NUCLEOTIDE SEQUENCE [LARGE SCALE GENOMIC DNA]</scope>
    <source>
        <strain evidence="1 2">SC16a</strain>
    </source>
</reference>
<dbReference type="EMBL" id="LAZP02000064">
    <property type="protein sequence ID" value="PFH61589.1"/>
    <property type="molecule type" value="Genomic_DNA"/>
</dbReference>
<sequence>MLKACLDGQPVAGVTAEDFADFKDLFPSIQSSNNDRATSSRSGKSDITAGQTVCLSFLLGVNNLCRLDQQNPVATTDSRLAIVPMLPYSSRHLSASPPLSYTSPGVRSFV</sequence>
<accession>A0A2A9PJN9</accession>
<dbReference type="AlphaFoldDB" id="A0A2A9PJN9"/>
<protein>
    <submittedName>
        <fullName evidence="1">Uncharacterized protein</fullName>
    </submittedName>
</protein>
<proteinExistence type="predicted"/>
<organism evidence="1 2">
    <name type="scientific">Ophiocordyceps unilateralis</name>
    <name type="common">Zombie-ant fungus</name>
    <name type="synonym">Torrubia unilateralis</name>
    <dbReference type="NCBI Taxonomy" id="268505"/>
    <lineage>
        <taxon>Eukaryota</taxon>
        <taxon>Fungi</taxon>
        <taxon>Dikarya</taxon>
        <taxon>Ascomycota</taxon>
        <taxon>Pezizomycotina</taxon>
        <taxon>Sordariomycetes</taxon>
        <taxon>Hypocreomycetidae</taxon>
        <taxon>Hypocreales</taxon>
        <taxon>Ophiocordycipitaceae</taxon>
        <taxon>Ophiocordyceps</taxon>
    </lineage>
</organism>
<evidence type="ECO:0000313" key="2">
    <source>
        <dbReference type="Proteomes" id="UP000037136"/>
    </source>
</evidence>
<reference evidence="1 2" key="1">
    <citation type="journal article" date="2015" name="BMC Genomics">
        <title>Gene expression during zombie ant biting behavior reflects the complexity underlying fungal parasitic behavioral manipulation.</title>
        <authorList>
            <person name="de Bekker C."/>
            <person name="Ohm R.A."/>
            <person name="Loreto R.G."/>
            <person name="Sebastian A."/>
            <person name="Albert I."/>
            <person name="Merrow M."/>
            <person name="Brachmann A."/>
            <person name="Hughes D.P."/>
        </authorList>
    </citation>
    <scope>NUCLEOTIDE SEQUENCE [LARGE SCALE GENOMIC DNA]</scope>
    <source>
        <strain evidence="1 2">SC16a</strain>
    </source>
</reference>
<dbReference type="Proteomes" id="UP000037136">
    <property type="component" value="Unassembled WGS sequence"/>
</dbReference>
<gene>
    <name evidence="1" type="ORF">XA68_16939</name>
</gene>
<comment type="caution">
    <text evidence="1">The sequence shown here is derived from an EMBL/GenBank/DDBJ whole genome shotgun (WGS) entry which is preliminary data.</text>
</comment>
<evidence type="ECO:0000313" key="1">
    <source>
        <dbReference type="EMBL" id="PFH61589.1"/>
    </source>
</evidence>
<keyword evidence="2" id="KW-1185">Reference proteome</keyword>